<evidence type="ECO:0000313" key="2">
    <source>
        <dbReference type="EMBL" id="CAB1440241.1"/>
    </source>
</evidence>
<dbReference type="Proteomes" id="UP001153269">
    <property type="component" value="Unassembled WGS sequence"/>
</dbReference>
<evidence type="ECO:0000313" key="3">
    <source>
        <dbReference type="Proteomes" id="UP001153269"/>
    </source>
</evidence>
<reference evidence="2" key="1">
    <citation type="submission" date="2020-03" db="EMBL/GenBank/DDBJ databases">
        <authorList>
            <person name="Weist P."/>
        </authorList>
    </citation>
    <scope>NUCLEOTIDE SEQUENCE</scope>
</reference>
<comment type="caution">
    <text evidence="2">The sequence shown here is derived from an EMBL/GenBank/DDBJ whole genome shotgun (WGS) entry which is preliminary data.</text>
</comment>
<sequence>MEIRGSPGHVKGVMCSRLSLRGGPMGRARGEGFGGEMSRACPSLFSCPLLATSSGGGEVVEIKLNRVPHSSPKLKWWERRASGERSGIAQVMRIGIEGGKRRREWMEGEQPAAARRRRKRTGRGTECQAKGMGTCRARRGEAEWLGSCAT</sequence>
<dbReference type="AlphaFoldDB" id="A0A9N7V145"/>
<keyword evidence="3" id="KW-1185">Reference proteome</keyword>
<evidence type="ECO:0000256" key="1">
    <source>
        <dbReference type="SAM" id="MobiDB-lite"/>
    </source>
</evidence>
<organism evidence="2 3">
    <name type="scientific">Pleuronectes platessa</name>
    <name type="common">European plaice</name>
    <dbReference type="NCBI Taxonomy" id="8262"/>
    <lineage>
        <taxon>Eukaryota</taxon>
        <taxon>Metazoa</taxon>
        <taxon>Chordata</taxon>
        <taxon>Craniata</taxon>
        <taxon>Vertebrata</taxon>
        <taxon>Euteleostomi</taxon>
        <taxon>Actinopterygii</taxon>
        <taxon>Neopterygii</taxon>
        <taxon>Teleostei</taxon>
        <taxon>Neoteleostei</taxon>
        <taxon>Acanthomorphata</taxon>
        <taxon>Carangaria</taxon>
        <taxon>Pleuronectiformes</taxon>
        <taxon>Pleuronectoidei</taxon>
        <taxon>Pleuronectidae</taxon>
        <taxon>Pleuronectes</taxon>
    </lineage>
</organism>
<name>A0A9N7V145_PLEPL</name>
<proteinExistence type="predicted"/>
<protein>
    <submittedName>
        <fullName evidence="2">Uncharacterized protein</fullName>
    </submittedName>
</protein>
<feature type="region of interest" description="Disordered" evidence="1">
    <location>
        <begin position="104"/>
        <end position="130"/>
    </location>
</feature>
<dbReference type="EMBL" id="CADEAL010002418">
    <property type="protein sequence ID" value="CAB1440241.1"/>
    <property type="molecule type" value="Genomic_DNA"/>
</dbReference>
<gene>
    <name evidence="2" type="ORF">PLEPLA_LOCUS28007</name>
</gene>
<accession>A0A9N7V145</accession>